<keyword evidence="1" id="KW-0472">Membrane</keyword>
<keyword evidence="1" id="KW-0812">Transmembrane</keyword>
<comment type="caution">
    <text evidence="2">The sequence shown here is derived from an EMBL/GenBank/DDBJ whole genome shotgun (WGS) entry which is preliminary data.</text>
</comment>
<feature type="transmembrane region" description="Helical" evidence="1">
    <location>
        <begin position="26"/>
        <end position="47"/>
    </location>
</feature>
<feature type="transmembrane region" description="Helical" evidence="1">
    <location>
        <begin position="134"/>
        <end position="158"/>
    </location>
</feature>
<name>A0A317ZUL4_9MICO</name>
<gene>
    <name evidence="2" type="ORF">CTB96_09185</name>
</gene>
<feature type="transmembrane region" description="Helical" evidence="1">
    <location>
        <begin position="59"/>
        <end position="83"/>
    </location>
</feature>
<evidence type="ECO:0000256" key="1">
    <source>
        <dbReference type="SAM" id="Phobius"/>
    </source>
</evidence>
<proteinExistence type="predicted"/>
<dbReference type="Proteomes" id="UP000246722">
    <property type="component" value="Unassembled WGS sequence"/>
</dbReference>
<evidence type="ECO:0000313" key="3">
    <source>
        <dbReference type="Proteomes" id="UP000246722"/>
    </source>
</evidence>
<reference evidence="2 3" key="1">
    <citation type="submission" date="2018-05" db="EMBL/GenBank/DDBJ databases">
        <title>Genetic diversity of glacier-inhabiting Cryobacterium bacteria in China and description of Cryobacterium mengkeensis sp. nov. and Arthrobacter glacialis sp. nov.</title>
        <authorList>
            <person name="Liu Q."/>
            <person name="Xin Y.-H."/>
        </authorList>
    </citation>
    <scope>NUCLEOTIDE SEQUENCE [LARGE SCALE GENOMIC DNA]</scope>
    <source>
        <strain evidence="2 3">SK-1</strain>
    </source>
</reference>
<protein>
    <submittedName>
        <fullName evidence="2">Uncharacterized protein</fullName>
    </submittedName>
</protein>
<feature type="transmembrane region" description="Helical" evidence="1">
    <location>
        <begin position="95"/>
        <end position="114"/>
    </location>
</feature>
<keyword evidence="1" id="KW-1133">Transmembrane helix</keyword>
<organism evidence="2 3">
    <name type="scientific">Cryobacterium arcticum</name>
    <dbReference type="NCBI Taxonomy" id="670052"/>
    <lineage>
        <taxon>Bacteria</taxon>
        <taxon>Bacillati</taxon>
        <taxon>Actinomycetota</taxon>
        <taxon>Actinomycetes</taxon>
        <taxon>Micrococcales</taxon>
        <taxon>Microbacteriaceae</taxon>
        <taxon>Cryobacterium</taxon>
    </lineage>
</organism>
<keyword evidence="3" id="KW-1185">Reference proteome</keyword>
<dbReference type="EMBL" id="QHLY01000009">
    <property type="protein sequence ID" value="PXA70146.1"/>
    <property type="molecule type" value="Genomic_DNA"/>
</dbReference>
<sequence length="172" mass="18273">MTTTTPATSGGEPTASTPAVSQRMRIVRGVFIALGLLGLAWGGFVLFDTVALGRLPGVVLWIGGAIVLHDAVLSPVVFGLGVLTRRAGHRLAGTVIVTVQAAIVLGSLMTLLVLPEIVAQRLGPKNPTVLPLDYAANLGLFWLVLLLLSLAVSVWFYARTRRANQRPSRRQS</sequence>
<accession>A0A317ZUL4</accession>
<evidence type="ECO:0000313" key="2">
    <source>
        <dbReference type="EMBL" id="PXA70146.1"/>
    </source>
</evidence>
<dbReference type="OrthoDB" id="4950602at2"/>
<dbReference type="RefSeq" id="WP_110126620.1">
    <property type="nucleotide sequence ID" value="NZ_QHLY01000009.1"/>
</dbReference>
<dbReference type="AlphaFoldDB" id="A0A317ZUL4"/>